<dbReference type="EMBL" id="JACEEZ010020506">
    <property type="protein sequence ID" value="KAG0714473.1"/>
    <property type="molecule type" value="Genomic_DNA"/>
</dbReference>
<dbReference type="SUPFAM" id="SSF57850">
    <property type="entry name" value="RING/U-box"/>
    <property type="match status" value="1"/>
</dbReference>
<feature type="domain" description="NF-X1-type" evidence="11">
    <location>
        <begin position="685"/>
        <end position="704"/>
    </location>
</feature>
<feature type="domain" description="NF-X1-type" evidence="11">
    <location>
        <begin position="751"/>
        <end position="774"/>
    </location>
</feature>
<protein>
    <submittedName>
        <fullName evidence="12">Protein shuttle craft</fullName>
    </submittedName>
</protein>
<gene>
    <name evidence="12" type="primary">NFX1</name>
    <name evidence="12" type="ORF">GWK47_014085</name>
</gene>
<feature type="compositionally biased region" description="Polar residues" evidence="10">
    <location>
        <begin position="72"/>
        <end position="86"/>
    </location>
</feature>
<feature type="compositionally biased region" description="Basic and acidic residues" evidence="10">
    <location>
        <begin position="520"/>
        <end position="536"/>
    </location>
</feature>
<evidence type="ECO:0000259" key="11">
    <source>
        <dbReference type="SMART" id="SM00438"/>
    </source>
</evidence>
<keyword evidence="3" id="KW-0479">Metal-binding</keyword>
<evidence type="ECO:0000256" key="3">
    <source>
        <dbReference type="ARBA" id="ARBA00022723"/>
    </source>
</evidence>
<keyword evidence="4" id="KW-0677">Repeat</keyword>
<evidence type="ECO:0000256" key="7">
    <source>
        <dbReference type="ARBA" id="ARBA00023015"/>
    </source>
</evidence>
<feature type="compositionally biased region" description="Polar residues" evidence="10">
    <location>
        <begin position="415"/>
        <end position="433"/>
    </location>
</feature>
<evidence type="ECO:0000256" key="10">
    <source>
        <dbReference type="SAM" id="MobiDB-lite"/>
    </source>
</evidence>
<sequence length="936" mass="102344">MAEGNGNRYPGQAPGYYNGGYPVNPSGQPPALPMPMFPPPTPTTLTEMFMSQFARDMQYNQYPNPSPQYPSHTGTQYHSHSAQYPIQGNHFPDNPNIQTNRHYEPSAQYFNSAYSGNVPFQDRTNMQNQAKYVMPTSPIGTVSYDNSFSKPNANTIPQSPTTEQYSESKGGHTQSRLSGRPGQSVNTSVNFGGKFTADPDMTQYPPVTLGENISTSTDSQYAGRRENPEVAGEASSGAVSSAAIQSASAPAGTVSRSSSESAVLSPGDNGGVRSKGMARGRGGRGRRGGRRGGYESERPGQQNPNGYTWYDSQENQAMERKRERDSALAETAAFMKNVNVRRDNSSPQHNSPSDRNTRGRGRYDRGGGGGRGVSGGGGRYQRDYYSDGKQGKEWVNRQVRTEGEKNSYEMQNNYTKLNNNSQRKVRQNDNLQSPDEWKPNANSKDATRITDGSDNNQNLNIPGDGETMIASAKSAGNGRPVRGRSQGKQDRKLWDTGYTGSSPSNTNSGNRNPYIQSSTRSKEGKEDEESQRDRLSDQLTKGSYECMVCCDRIKQQHAIWSCLGCYNCFHLGCIKKWAKTSTGGAVVDLSSSGRHRSCACGVQTQDVKCSQTEPFVCGGVCGKKLNCEGHTCPKLCHEGPCGDCQEKVSQSCYCGKNVQEITCTPSTYGTTTYSCAGKCDRTLDCDNHHCDAKCHAGECQPCELTVQIITRCPCRKVPLEKLYERDGAIQRKSCSDPIPTCSQPCQRTLKCGVPGAFHECQALCHEGPCPPCPLETPVRCRCGAMDCNVSCSELTTKADEATCKKPCKKLRHCGRHKCNIRCCIDLDHMCSLVCGKLLTCGLHKCEEPCHRGNCPRCWQTSFDELTCHCGASVTYPPVPCGTKPPACDNPCNRAQECPHTASHLCHPDEPCPPCTMLVDKPCFGNHKAIMIFYLCA</sequence>
<feature type="domain" description="NF-X1-type" evidence="11">
    <location>
        <begin position="897"/>
        <end position="916"/>
    </location>
</feature>
<evidence type="ECO:0000256" key="2">
    <source>
        <dbReference type="ARBA" id="ARBA00007269"/>
    </source>
</evidence>
<name>A0A8J4XTK0_CHIOP</name>
<feature type="compositionally biased region" description="Low complexity" evidence="10">
    <location>
        <begin position="250"/>
        <end position="265"/>
    </location>
</feature>
<feature type="region of interest" description="Disordered" evidence="10">
    <location>
        <begin position="250"/>
        <end position="309"/>
    </location>
</feature>
<feature type="compositionally biased region" description="Gly residues" evidence="10">
    <location>
        <begin position="366"/>
        <end position="379"/>
    </location>
</feature>
<dbReference type="AlphaFoldDB" id="A0A8J4XTK0"/>
<keyword evidence="9" id="KW-0539">Nucleus</keyword>
<dbReference type="InterPro" id="IPR034078">
    <property type="entry name" value="NFX1_fam"/>
</dbReference>
<dbReference type="GO" id="GO:0000977">
    <property type="term" value="F:RNA polymerase II transcription regulatory region sequence-specific DNA binding"/>
    <property type="evidence" value="ECO:0007669"/>
    <property type="project" value="TreeGrafter"/>
</dbReference>
<dbReference type="Proteomes" id="UP000770661">
    <property type="component" value="Unassembled WGS sequence"/>
</dbReference>
<dbReference type="Pfam" id="PF01422">
    <property type="entry name" value="zf-NF-X1"/>
    <property type="match status" value="4"/>
</dbReference>
<evidence type="ECO:0000256" key="8">
    <source>
        <dbReference type="ARBA" id="ARBA00023163"/>
    </source>
</evidence>
<feature type="region of interest" description="Disordered" evidence="10">
    <location>
        <begin position="143"/>
        <end position="237"/>
    </location>
</feature>
<accession>A0A8J4XTK0</accession>
<feature type="compositionally biased region" description="Polar residues" evidence="10">
    <location>
        <begin position="345"/>
        <end position="354"/>
    </location>
</feature>
<evidence type="ECO:0000256" key="1">
    <source>
        <dbReference type="ARBA" id="ARBA00004123"/>
    </source>
</evidence>
<feature type="compositionally biased region" description="Basic and acidic residues" evidence="10">
    <location>
        <begin position="380"/>
        <end position="392"/>
    </location>
</feature>
<feature type="compositionally biased region" description="Polar residues" evidence="10">
    <location>
        <begin position="211"/>
        <end position="220"/>
    </location>
</feature>
<feature type="compositionally biased region" description="Low complexity" evidence="10">
    <location>
        <begin position="496"/>
        <end position="510"/>
    </location>
</feature>
<proteinExistence type="inferred from homology"/>
<feature type="region of interest" description="Disordered" evidence="10">
    <location>
        <begin position="337"/>
        <end position="392"/>
    </location>
</feature>
<feature type="compositionally biased region" description="Polar residues" evidence="10">
    <location>
        <begin position="299"/>
        <end position="309"/>
    </location>
</feature>
<evidence type="ECO:0000256" key="9">
    <source>
        <dbReference type="ARBA" id="ARBA00023242"/>
    </source>
</evidence>
<dbReference type="CDD" id="cd06008">
    <property type="entry name" value="NF-X1-zinc-finger"/>
    <property type="match status" value="4"/>
</dbReference>
<dbReference type="GO" id="GO:0000981">
    <property type="term" value="F:DNA-binding transcription factor activity, RNA polymerase II-specific"/>
    <property type="evidence" value="ECO:0007669"/>
    <property type="project" value="TreeGrafter"/>
</dbReference>
<dbReference type="GO" id="GO:0005634">
    <property type="term" value="C:nucleus"/>
    <property type="evidence" value="ECO:0007669"/>
    <property type="project" value="UniProtKB-SubCell"/>
</dbReference>
<reference evidence="12" key="1">
    <citation type="submission" date="2020-07" db="EMBL/GenBank/DDBJ databases">
        <title>The High-quality genome of the commercially important snow crab, Chionoecetes opilio.</title>
        <authorList>
            <person name="Jeong J.-H."/>
            <person name="Ryu S."/>
        </authorList>
    </citation>
    <scope>NUCLEOTIDE SEQUENCE</scope>
    <source>
        <strain evidence="12">MADBK_172401_WGS</strain>
        <tissue evidence="12">Digestive gland</tissue>
    </source>
</reference>
<dbReference type="SMART" id="SM00438">
    <property type="entry name" value="ZnF_NFX"/>
    <property type="match status" value="6"/>
</dbReference>
<feature type="compositionally biased region" description="Basic and acidic residues" evidence="10">
    <location>
        <begin position="355"/>
        <end position="365"/>
    </location>
</feature>
<feature type="region of interest" description="Disordered" evidence="10">
    <location>
        <begin position="415"/>
        <end position="536"/>
    </location>
</feature>
<dbReference type="PANTHER" id="PTHR12360:SF12">
    <property type="entry name" value="TRANSCRIPTIONAL REPRESSOR NF-X1"/>
    <property type="match status" value="1"/>
</dbReference>
<dbReference type="InterPro" id="IPR000967">
    <property type="entry name" value="Znf_NFX1"/>
</dbReference>
<comment type="subcellular location">
    <subcellularLocation>
        <location evidence="1">Nucleus</location>
    </subcellularLocation>
</comment>
<evidence type="ECO:0000313" key="12">
    <source>
        <dbReference type="EMBL" id="KAG0714473.1"/>
    </source>
</evidence>
<feature type="compositionally biased region" description="Polar residues" evidence="10">
    <location>
        <begin position="440"/>
        <end position="460"/>
    </location>
</feature>
<feature type="domain" description="NF-X1-type" evidence="11">
    <location>
        <begin position="627"/>
        <end position="646"/>
    </location>
</feature>
<organism evidence="12 13">
    <name type="scientific">Chionoecetes opilio</name>
    <name type="common">Atlantic snow crab</name>
    <name type="synonym">Cancer opilio</name>
    <dbReference type="NCBI Taxonomy" id="41210"/>
    <lineage>
        <taxon>Eukaryota</taxon>
        <taxon>Metazoa</taxon>
        <taxon>Ecdysozoa</taxon>
        <taxon>Arthropoda</taxon>
        <taxon>Crustacea</taxon>
        <taxon>Multicrustacea</taxon>
        <taxon>Malacostraca</taxon>
        <taxon>Eumalacostraca</taxon>
        <taxon>Eucarida</taxon>
        <taxon>Decapoda</taxon>
        <taxon>Pleocyemata</taxon>
        <taxon>Brachyura</taxon>
        <taxon>Eubrachyura</taxon>
        <taxon>Majoidea</taxon>
        <taxon>Majidae</taxon>
        <taxon>Chionoecetes</taxon>
    </lineage>
</organism>
<feature type="region of interest" description="Disordered" evidence="10">
    <location>
        <begin position="63"/>
        <end position="101"/>
    </location>
</feature>
<keyword evidence="8" id="KW-0804">Transcription</keyword>
<evidence type="ECO:0000313" key="13">
    <source>
        <dbReference type="Proteomes" id="UP000770661"/>
    </source>
</evidence>
<evidence type="ECO:0000256" key="6">
    <source>
        <dbReference type="ARBA" id="ARBA00022833"/>
    </source>
</evidence>
<dbReference type="GO" id="GO:0008270">
    <property type="term" value="F:zinc ion binding"/>
    <property type="evidence" value="ECO:0007669"/>
    <property type="project" value="UniProtKB-KW"/>
</dbReference>
<keyword evidence="6" id="KW-0862">Zinc</keyword>
<evidence type="ECO:0000256" key="5">
    <source>
        <dbReference type="ARBA" id="ARBA00022771"/>
    </source>
</evidence>
<feature type="compositionally biased region" description="Basic residues" evidence="10">
    <location>
        <begin position="276"/>
        <end position="290"/>
    </location>
</feature>
<keyword evidence="5" id="KW-0863">Zinc-finger</keyword>
<dbReference type="PANTHER" id="PTHR12360">
    <property type="entry name" value="NUCLEAR TRANSCRIPTION FACTOR, X-BOX BINDING 1 NFX1"/>
    <property type="match status" value="1"/>
</dbReference>
<feature type="domain" description="NF-X1-type" evidence="11">
    <location>
        <begin position="813"/>
        <end position="832"/>
    </location>
</feature>
<keyword evidence="13" id="KW-1185">Reference proteome</keyword>
<dbReference type="GO" id="GO:0000122">
    <property type="term" value="P:negative regulation of transcription by RNA polymerase II"/>
    <property type="evidence" value="ECO:0007669"/>
    <property type="project" value="TreeGrafter"/>
</dbReference>
<feature type="domain" description="NF-X1-type" evidence="11">
    <location>
        <begin position="840"/>
        <end position="859"/>
    </location>
</feature>
<feature type="compositionally biased region" description="Polar residues" evidence="10">
    <location>
        <begin position="143"/>
        <end position="190"/>
    </location>
</feature>
<evidence type="ECO:0000256" key="4">
    <source>
        <dbReference type="ARBA" id="ARBA00022737"/>
    </source>
</evidence>
<comment type="caution">
    <text evidence="12">The sequence shown here is derived from an EMBL/GenBank/DDBJ whole genome shotgun (WGS) entry which is preliminary data.</text>
</comment>
<comment type="similarity">
    <text evidence="2">Belongs to the NFX1 family.</text>
</comment>
<keyword evidence="7" id="KW-0805">Transcription regulation</keyword>
<dbReference type="OrthoDB" id="6512771at2759"/>